<dbReference type="Proteomes" id="UP000036681">
    <property type="component" value="Unplaced"/>
</dbReference>
<evidence type="ECO:0000313" key="1">
    <source>
        <dbReference type="Proteomes" id="UP000036681"/>
    </source>
</evidence>
<keyword evidence="1" id="KW-1185">Reference proteome</keyword>
<protein>
    <submittedName>
        <fullName evidence="2">Transposase</fullName>
    </submittedName>
</protein>
<name>A0A0M3IX47_ASCLU</name>
<sequence length="54" mass="6935">MFRRKWCCPARYMWWRWDKIEVKSTMLLRWFVAVPEWLWNKQRIQVESLEKMAS</sequence>
<accession>A0A0M3IX47</accession>
<evidence type="ECO:0000313" key="2">
    <source>
        <dbReference type="WBParaSite" id="ALUE_0002332501-mRNA-1"/>
    </source>
</evidence>
<organism evidence="1 2">
    <name type="scientific">Ascaris lumbricoides</name>
    <name type="common">Giant roundworm</name>
    <dbReference type="NCBI Taxonomy" id="6252"/>
    <lineage>
        <taxon>Eukaryota</taxon>
        <taxon>Metazoa</taxon>
        <taxon>Ecdysozoa</taxon>
        <taxon>Nematoda</taxon>
        <taxon>Chromadorea</taxon>
        <taxon>Rhabditida</taxon>
        <taxon>Spirurina</taxon>
        <taxon>Ascaridomorpha</taxon>
        <taxon>Ascaridoidea</taxon>
        <taxon>Ascarididae</taxon>
        <taxon>Ascaris</taxon>
    </lineage>
</organism>
<proteinExistence type="predicted"/>
<reference evidence="2" key="1">
    <citation type="submission" date="2017-02" db="UniProtKB">
        <authorList>
            <consortium name="WormBaseParasite"/>
        </authorList>
    </citation>
    <scope>IDENTIFICATION</scope>
</reference>
<dbReference type="AlphaFoldDB" id="A0A0M3IX47"/>
<dbReference type="WBParaSite" id="ALUE_0002332501-mRNA-1">
    <property type="protein sequence ID" value="ALUE_0002332501-mRNA-1"/>
    <property type="gene ID" value="ALUE_0002332501"/>
</dbReference>